<dbReference type="Pfam" id="PF00089">
    <property type="entry name" value="Trypsin"/>
    <property type="match status" value="1"/>
</dbReference>
<dbReference type="Gene3D" id="2.40.10.10">
    <property type="entry name" value="Trypsin-like serine proteases"/>
    <property type="match status" value="1"/>
</dbReference>
<comment type="caution">
    <text evidence="4">The sequence shown here is derived from an EMBL/GenBank/DDBJ whole genome shotgun (WGS) entry which is preliminary data.</text>
</comment>
<evidence type="ECO:0000256" key="1">
    <source>
        <dbReference type="SAM" id="Phobius"/>
    </source>
</evidence>
<feature type="chain" id="PRO_5025581941" evidence="2">
    <location>
        <begin position="39"/>
        <end position="381"/>
    </location>
</feature>
<proteinExistence type="predicted"/>
<accession>A0A6B3SFG8</accession>
<dbReference type="PANTHER" id="PTHR24260:SF147">
    <property type="entry name" value="EG:BACR7A4.3 PROTEIN-RELATED"/>
    <property type="match status" value="1"/>
</dbReference>
<keyword evidence="1" id="KW-0472">Membrane</keyword>
<dbReference type="InterPro" id="IPR051333">
    <property type="entry name" value="CLIP_Serine_Protease"/>
</dbReference>
<dbReference type="PRINTS" id="PR00722">
    <property type="entry name" value="CHYMOTRYPSIN"/>
</dbReference>
<feature type="signal peptide" evidence="2">
    <location>
        <begin position="1"/>
        <end position="38"/>
    </location>
</feature>
<dbReference type="RefSeq" id="WP_163959960.1">
    <property type="nucleotide sequence ID" value="NZ_JAAIVB010000004.1"/>
</dbReference>
<dbReference type="Proteomes" id="UP000482155">
    <property type="component" value="Unassembled WGS sequence"/>
</dbReference>
<gene>
    <name evidence="4" type="ORF">G3574_00745</name>
</gene>
<keyword evidence="2" id="KW-0732">Signal</keyword>
<feature type="domain" description="Peptidase S1" evidence="3">
    <location>
        <begin position="66"/>
        <end position="350"/>
    </location>
</feature>
<dbReference type="EMBL" id="JAAIVB010000004">
    <property type="protein sequence ID" value="NEX59594.1"/>
    <property type="molecule type" value="Genomic_DNA"/>
</dbReference>
<dbReference type="PANTHER" id="PTHR24260">
    <property type="match status" value="1"/>
</dbReference>
<reference evidence="4 5" key="1">
    <citation type="submission" date="2020-02" db="EMBL/GenBank/DDBJ databases">
        <authorList>
            <person name="Kim M.K."/>
        </authorList>
    </citation>
    <scope>NUCLEOTIDE SEQUENCE [LARGE SCALE GENOMIC DNA]</scope>
    <source>
        <strain evidence="4 5">17J57-3</strain>
    </source>
</reference>
<keyword evidence="4" id="KW-0378">Hydrolase</keyword>
<evidence type="ECO:0000313" key="5">
    <source>
        <dbReference type="Proteomes" id="UP000482155"/>
    </source>
</evidence>
<evidence type="ECO:0000313" key="4">
    <source>
        <dbReference type="EMBL" id="NEX59594.1"/>
    </source>
</evidence>
<dbReference type="SMART" id="SM00020">
    <property type="entry name" value="Tryp_SPc"/>
    <property type="match status" value="1"/>
</dbReference>
<feature type="transmembrane region" description="Helical" evidence="1">
    <location>
        <begin position="354"/>
        <end position="375"/>
    </location>
</feature>
<dbReference type="SUPFAM" id="SSF50494">
    <property type="entry name" value="Trypsin-like serine proteases"/>
    <property type="match status" value="1"/>
</dbReference>
<dbReference type="InterPro" id="IPR001254">
    <property type="entry name" value="Trypsin_dom"/>
</dbReference>
<dbReference type="InterPro" id="IPR018114">
    <property type="entry name" value="TRYPSIN_HIS"/>
</dbReference>
<dbReference type="InterPro" id="IPR013424">
    <property type="entry name" value="Ice-binding_C"/>
</dbReference>
<protein>
    <submittedName>
        <fullName evidence="4">Trypsin-like serine protease</fullName>
    </submittedName>
</protein>
<dbReference type="InterPro" id="IPR001314">
    <property type="entry name" value="Peptidase_S1A"/>
</dbReference>
<keyword evidence="4" id="KW-0645">Protease</keyword>
<dbReference type="PROSITE" id="PS50240">
    <property type="entry name" value="TRYPSIN_DOM"/>
    <property type="match status" value="1"/>
</dbReference>
<keyword evidence="5" id="KW-1185">Reference proteome</keyword>
<organism evidence="4 5">
    <name type="scientific">Noviherbaspirillum galbum</name>
    <dbReference type="NCBI Taxonomy" id="2709383"/>
    <lineage>
        <taxon>Bacteria</taxon>
        <taxon>Pseudomonadati</taxon>
        <taxon>Pseudomonadota</taxon>
        <taxon>Betaproteobacteria</taxon>
        <taxon>Burkholderiales</taxon>
        <taxon>Oxalobacteraceae</taxon>
        <taxon>Noviherbaspirillum</taxon>
    </lineage>
</organism>
<dbReference type="InterPro" id="IPR043504">
    <property type="entry name" value="Peptidase_S1_PA_chymotrypsin"/>
</dbReference>
<name>A0A6B3SFG8_9BURK</name>
<evidence type="ECO:0000256" key="2">
    <source>
        <dbReference type="SAM" id="SignalP"/>
    </source>
</evidence>
<dbReference type="PROSITE" id="PS00134">
    <property type="entry name" value="TRYPSIN_HIS"/>
    <property type="match status" value="1"/>
</dbReference>
<keyword evidence="1" id="KW-0812">Transmembrane</keyword>
<dbReference type="GO" id="GO:0006508">
    <property type="term" value="P:proteolysis"/>
    <property type="evidence" value="ECO:0007669"/>
    <property type="project" value="UniProtKB-KW"/>
</dbReference>
<dbReference type="GO" id="GO:0004252">
    <property type="term" value="F:serine-type endopeptidase activity"/>
    <property type="evidence" value="ECO:0007669"/>
    <property type="project" value="InterPro"/>
</dbReference>
<dbReference type="NCBIfam" id="TIGR02595">
    <property type="entry name" value="PEP_CTERM"/>
    <property type="match status" value="1"/>
</dbReference>
<dbReference type="AlphaFoldDB" id="A0A6B3SFG8"/>
<dbReference type="InterPro" id="IPR009003">
    <property type="entry name" value="Peptidase_S1_PA"/>
</dbReference>
<sequence>MRNAKPRLNGRFGTKLLGVSLAAIMTSAAALSPSLSHAALITNGNYEPALAADVIRSLGNIEPAITVGAPPDSPALHVDPNVPTSPYSGVVSINIRFDGQSYICSGALVGTRSVLTAGHCVDTDGQGHYVNLAKPGTDVRVVFNSAGDRNAIINATKVAVHPDYQGFGNCPPGVNSFCVNDDVAVLTLSSDAPATAKRYRIAGAPVSASTHIYMAGYGTSGTGVAGYTVAPSFEAKRTGENYIDLFDKNDEANFTGNDEVWYADFDGNGQDTFCTMFSACSPALPNNRESSIGGGDSGGPSFINWNGEPVLVGNNTFSGWFDGQTKGTFGTYFGGVLLNPYLGFLRSATSDEIVLVPEPASAALLVLGAMMMSLARRRART</sequence>
<evidence type="ECO:0000259" key="3">
    <source>
        <dbReference type="PROSITE" id="PS50240"/>
    </source>
</evidence>
<keyword evidence="1" id="KW-1133">Transmembrane helix</keyword>